<protein>
    <submittedName>
        <fullName evidence="2">Uncharacterized protein</fullName>
    </submittedName>
</protein>
<dbReference type="AlphaFoldDB" id="A0A8S9JBZ1"/>
<dbReference type="EMBL" id="QGKW02001660">
    <property type="protein sequence ID" value="KAF2579103.1"/>
    <property type="molecule type" value="Genomic_DNA"/>
</dbReference>
<comment type="caution">
    <text evidence="2">The sequence shown here is derived from an EMBL/GenBank/DDBJ whole genome shotgun (WGS) entry which is preliminary data.</text>
</comment>
<evidence type="ECO:0000313" key="3">
    <source>
        <dbReference type="Proteomes" id="UP000712281"/>
    </source>
</evidence>
<reference evidence="2" key="1">
    <citation type="submission" date="2019-12" db="EMBL/GenBank/DDBJ databases">
        <title>Genome sequencing and annotation of Brassica cretica.</title>
        <authorList>
            <person name="Studholme D.J."/>
            <person name="Sarris P.F."/>
        </authorList>
    </citation>
    <scope>NUCLEOTIDE SEQUENCE</scope>
    <source>
        <strain evidence="2">PFS-001/15</strain>
        <tissue evidence="2">Leaf</tissue>
    </source>
</reference>
<feature type="compositionally biased region" description="Pro residues" evidence="1">
    <location>
        <begin position="70"/>
        <end position="79"/>
    </location>
</feature>
<gene>
    <name evidence="2" type="ORF">F2Q68_00003341</name>
</gene>
<organism evidence="2 3">
    <name type="scientific">Brassica cretica</name>
    <name type="common">Mustard</name>
    <dbReference type="NCBI Taxonomy" id="69181"/>
    <lineage>
        <taxon>Eukaryota</taxon>
        <taxon>Viridiplantae</taxon>
        <taxon>Streptophyta</taxon>
        <taxon>Embryophyta</taxon>
        <taxon>Tracheophyta</taxon>
        <taxon>Spermatophyta</taxon>
        <taxon>Magnoliopsida</taxon>
        <taxon>eudicotyledons</taxon>
        <taxon>Gunneridae</taxon>
        <taxon>Pentapetalae</taxon>
        <taxon>rosids</taxon>
        <taxon>malvids</taxon>
        <taxon>Brassicales</taxon>
        <taxon>Brassicaceae</taxon>
        <taxon>Brassiceae</taxon>
        <taxon>Brassica</taxon>
    </lineage>
</organism>
<evidence type="ECO:0000313" key="2">
    <source>
        <dbReference type="EMBL" id="KAF2579103.1"/>
    </source>
</evidence>
<name>A0A8S9JBZ1_BRACR</name>
<evidence type="ECO:0000256" key="1">
    <source>
        <dbReference type="SAM" id="MobiDB-lite"/>
    </source>
</evidence>
<proteinExistence type="predicted"/>
<accession>A0A8S9JBZ1</accession>
<feature type="compositionally biased region" description="Acidic residues" evidence="1">
    <location>
        <begin position="99"/>
        <end position="125"/>
    </location>
</feature>
<feature type="region of interest" description="Disordered" evidence="1">
    <location>
        <begin position="49"/>
        <end position="149"/>
    </location>
</feature>
<sequence length="162" mass="17245">MATASFNMQSVFAGGLTTRKINTNKLCFAGNFHNLKRNYPVGVRCMAEGKPMKDESAPSTSASQPLPKSSSPPPPPPTKPKVNIEEDGGEVYRDGDRGTDEDEDDDGNNDGDGDGDGQNDGDNGDVNENSVDDRNVGGQIVSSSPWSSCSELELWMLESSSV</sequence>
<feature type="compositionally biased region" description="Low complexity" evidence="1">
    <location>
        <begin position="59"/>
        <end position="69"/>
    </location>
</feature>
<dbReference type="Proteomes" id="UP000712281">
    <property type="component" value="Unassembled WGS sequence"/>
</dbReference>